<evidence type="ECO:0000256" key="3">
    <source>
        <dbReference type="ARBA" id="ARBA00022989"/>
    </source>
</evidence>
<gene>
    <name evidence="6" type="ORF">H8E23_04260</name>
</gene>
<dbReference type="Pfam" id="PF01925">
    <property type="entry name" value="TauE"/>
    <property type="match status" value="1"/>
</dbReference>
<evidence type="ECO:0000256" key="5">
    <source>
        <dbReference type="RuleBase" id="RU363041"/>
    </source>
</evidence>
<keyword evidence="5" id="KW-1003">Cell membrane</keyword>
<feature type="transmembrane region" description="Helical" evidence="5">
    <location>
        <begin position="234"/>
        <end position="252"/>
    </location>
</feature>
<dbReference type="EMBL" id="JACNJH010000097">
    <property type="protein sequence ID" value="MBC8360592.1"/>
    <property type="molecule type" value="Genomic_DNA"/>
</dbReference>
<evidence type="ECO:0000313" key="7">
    <source>
        <dbReference type="Proteomes" id="UP000603434"/>
    </source>
</evidence>
<comment type="subcellular location">
    <subcellularLocation>
        <location evidence="5">Cell membrane</location>
        <topology evidence="5">Multi-pass membrane protein</topology>
    </subcellularLocation>
    <subcellularLocation>
        <location evidence="1">Membrane</location>
        <topology evidence="1">Multi-pass membrane protein</topology>
    </subcellularLocation>
</comment>
<evidence type="ECO:0000256" key="4">
    <source>
        <dbReference type="ARBA" id="ARBA00023136"/>
    </source>
</evidence>
<evidence type="ECO:0000256" key="2">
    <source>
        <dbReference type="ARBA" id="ARBA00022692"/>
    </source>
</evidence>
<dbReference type="Proteomes" id="UP000603434">
    <property type="component" value="Unassembled WGS sequence"/>
</dbReference>
<keyword evidence="3 5" id="KW-1133">Transmembrane helix</keyword>
<evidence type="ECO:0000313" key="6">
    <source>
        <dbReference type="EMBL" id="MBC8360592.1"/>
    </source>
</evidence>
<feature type="transmembrane region" description="Helical" evidence="5">
    <location>
        <begin position="134"/>
        <end position="156"/>
    </location>
</feature>
<keyword evidence="2 5" id="KW-0812">Transmembrane</keyword>
<reference evidence="6 7" key="1">
    <citation type="submission" date="2020-08" db="EMBL/GenBank/DDBJ databases">
        <title>Bridging the membrane lipid divide: bacteria of the FCB group superphylum have the potential to synthesize archaeal ether lipids.</title>
        <authorList>
            <person name="Villanueva L."/>
            <person name="Von Meijenfeldt F.A.B."/>
            <person name="Westbye A.B."/>
            <person name="Yadav S."/>
            <person name="Hopmans E.C."/>
            <person name="Dutilh B.E."/>
            <person name="Sinninghe Damste J.S."/>
        </authorList>
    </citation>
    <scope>NUCLEOTIDE SEQUENCE [LARGE SCALE GENOMIC DNA]</scope>
    <source>
        <strain evidence="6">NIOZ-UU30</strain>
    </source>
</reference>
<comment type="caution">
    <text evidence="6">The sequence shown here is derived from an EMBL/GenBank/DDBJ whole genome shotgun (WGS) entry which is preliminary data.</text>
</comment>
<proteinExistence type="inferred from homology"/>
<feature type="transmembrane region" description="Helical" evidence="5">
    <location>
        <begin position="273"/>
        <end position="295"/>
    </location>
</feature>
<dbReference type="InterPro" id="IPR051598">
    <property type="entry name" value="TSUP/Inactive_protease-like"/>
</dbReference>
<feature type="transmembrane region" description="Helical" evidence="5">
    <location>
        <begin position="162"/>
        <end position="184"/>
    </location>
</feature>
<dbReference type="PANTHER" id="PTHR43701">
    <property type="entry name" value="MEMBRANE TRANSPORTER PROTEIN MJ0441-RELATED"/>
    <property type="match status" value="1"/>
</dbReference>
<sequence>FHIFAKAIMGSVIHRKLGNVSVALALVFLIGAIIGATVGGVINRVLYEINPVLSDAFITTVYSLMLGFLGTYAMTDFIKAKKAERKDFHGKDAHGAKVEGAEMGNLPKKIQAVNIPPKVHFDYDLTPEGRSISWLFLVLSGALVGLMAAIMGVGGGFLTFPIFVYVLGVSSMTTVGTDILQIVFTAGYAAISQYAIYGFIFYTLAMGMLLGSLVGIQIGAVVTKVVAGITIRGFYAVTVLAGFLNRIFALPAKLGAMGIITISKKTGAILETIGVWALFIVIGGFAVWVIGTFFMNLRVLKGEEVKS</sequence>
<organism evidence="6 7">
    <name type="scientific">Candidatus Desulfatibia profunda</name>
    <dbReference type="NCBI Taxonomy" id="2841695"/>
    <lineage>
        <taxon>Bacteria</taxon>
        <taxon>Pseudomonadati</taxon>
        <taxon>Thermodesulfobacteriota</taxon>
        <taxon>Desulfobacteria</taxon>
        <taxon>Desulfobacterales</taxon>
        <taxon>Desulfobacterales incertae sedis</taxon>
        <taxon>Candidatus Desulfatibia</taxon>
    </lineage>
</organism>
<dbReference type="InterPro" id="IPR002781">
    <property type="entry name" value="TM_pro_TauE-like"/>
</dbReference>
<dbReference type="AlphaFoldDB" id="A0A8J6TI38"/>
<evidence type="ECO:0000256" key="1">
    <source>
        <dbReference type="ARBA" id="ARBA00004141"/>
    </source>
</evidence>
<feature type="transmembrane region" description="Helical" evidence="5">
    <location>
        <begin position="196"/>
        <end position="222"/>
    </location>
</feature>
<dbReference type="GO" id="GO:0005886">
    <property type="term" value="C:plasma membrane"/>
    <property type="evidence" value="ECO:0007669"/>
    <property type="project" value="UniProtKB-SubCell"/>
</dbReference>
<name>A0A8J6TI38_9BACT</name>
<comment type="similarity">
    <text evidence="5">Belongs to the 4-toluene sulfonate uptake permease (TSUP) (TC 2.A.102) family.</text>
</comment>
<feature type="transmembrane region" description="Helical" evidence="5">
    <location>
        <begin position="54"/>
        <end position="75"/>
    </location>
</feature>
<feature type="non-terminal residue" evidence="6">
    <location>
        <position position="1"/>
    </location>
</feature>
<keyword evidence="4 5" id="KW-0472">Membrane</keyword>
<accession>A0A8J6TI38</accession>
<protein>
    <recommendedName>
        <fullName evidence="5">Probable membrane transporter protein</fullName>
    </recommendedName>
</protein>
<feature type="transmembrane region" description="Helical" evidence="5">
    <location>
        <begin position="20"/>
        <end position="42"/>
    </location>
</feature>
<dbReference type="PANTHER" id="PTHR43701:SF12">
    <property type="entry name" value="MEMBRANE TRANSPORTER PROTEIN YTNM-RELATED"/>
    <property type="match status" value="1"/>
</dbReference>